<dbReference type="InterPro" id="IPR036291">
    <property type="entry name" value="NAD(P)-bd_dom_sf"/>
</dbReference>
<keyword evidence="3" id="KW-0560">Oxidoreductase</keyword>
<proteinExistence type="inferred from homology"/>
<name>A0A8H3FXL1_9LECA</name>
<dbReference type="OrthoDB" id="4131217at2759"/>
<dbReference type="Gene3D" id="3.40.50.720">
    <property type="entry name" value="NAD(P)-binding Rossmann-like Domain"/>
    <property type="match status" value="1"/>
</dbReference>
<protein>
    <submittedName>
        <fullName evidence="4">Uncharacterized protein</fullName>
    </submittedName>
</protein>
<dbReference type="Proteomes" id="UP000664521">
    <property type="component" value="Unassembled WGS sequence"/>
</dbReference>
<dbReference type="InterPro" id="IPR002347">
    <property type="entry name" value="SDR_fam"/>
</dbReference>
<dbReference type="PANTHER" id="PTHR43180:SF66">
    <property type="entry name" value="SHORT-CHAIN DEHYDROGENASE_REDUCTASE FAMILY PROTEIN"/>
    <property type="match status" value="1"/>
</dbReference>
<keyword evidence="2" id="KW-0521">NADP</keyword>
<evidence type="ECO:0000256" key="1">
    <source>
        <dbReference type="ARBA" id="ARBA00006484"/>
    </source>
</evidence>
<dbReference type="Pfam" id="PF13561">
    <property type="entry name" value="adh_short_C2"/>
    <property type="match status" value="1"/>
</dbReference>
<evidence type="ECO:0000313" key="5">
    <source>
        <dbReference type="Proteomes" id="UP000664521"/>
    </source>
</evidence>
<keyword evidence="5" id="KW-1185">Reference proteome</keyword>
<gene>
    <name evidence="4" type="ORF">HETSPECPRED_009113</name>
</gene>
<sequence length="309" mass="32900">MTSAPKRRLQALSEQLVPGTFENIPRVRQIAPDSAGPRLKDKVCIITGTNSPLGIGRATAHQFAQNGARAIYMCDFSDQYLPVHERELQSLYPEVEIHARKFDASDEEAIKAVIADAIESYGRLDVMFANAGIVGTNKHLEEIEAEDFMKVLRTNVLSVFLATKHASAAMRLPTASKPHPSGSILATSSVAGLRSNAGSTDYSASKAAVISVMQTSCYQLAGTGIRCNAICPGLIETGMTAPLYEMARSRGSEGRIGQLNPMRRGAVADEVARVALFLASEEAGYVNGQAWAVDGGLSAGHPVVLGKLA</sequence>
<dbReference type="PANTHER" id="PTHR43180">
    <property type="entry name" value="3-OXOACYL-(ACYL-CARRIER-PROTEIN) REDUCTASE (AFU_ORTHOLOGUE AFUA_6G11210)"/>
    <property type="match status" value="1"/>
</dbReference>
<dbReference type="FunFam" id="3.40.50.720:FF:000084">
    <property type="entry name" value="Short-chain dehydrogenase reductase"/>
    <property type="match status" value="1"/>
</dbReference>
<accession>A0A8H3FXL1</accession>
<reference evidence="4" key="1">
    <citation type="submission" date="2021-03" db="EMBL/GenBank/DDBJ databases">
        <authorList>
            <person name="Tagirdzhanova G."/>
        </authorList>
    </citation>
    <scope>NUCLEOTIDE SEQUENCE</scope>
</reference>
<dbReference type="CDD" id="cd05233">
    <property type="entry name" value="SDR_c"/>
    <property type="match status" value="1"/>
</dbReference>
<dbReference type="PRINTS" id="PR00080">
    <property type="entry name" value="SDRFAMILY"/>
</dbReference>
<comment type="caution">
    <text evidence="4">The sequence shown here is derived from an EMBL/GenBank/DDBJ whole genome shotgun (WGS) entry which is preliminary data.</text>
</comment>
<organism evidence="4 5">
    <name type="scientific">Heterodermia speciosa</name>
    <dbReference type="NCBI Taxonomy" id="116794"/>
    <lineage>
        <taxon>Eukaryota</taxon>
        <taxon>Fungi</taxon>
        <taxon>Dikarya</taxon>
        <taxon>Ascomycota</taxon>
        <taxon>Pezizomycotina</taxon>
        <taxon>Lecanoromycetes</taxon>
        <taxon>OSLEUM clade</taxon>
        <taxon>Lecanoromycetidae</taxon>
        <taxon>Caliciales</taxon>
        <taxon>Physciaceae</taxon>
        <taxon>Heterodermia</taxon>
    </lineage>
</organism>
<evidence type="ECO:0000256" key="2">
    <source>
        <dbReference type="ARBA" id="ARBA00022857"/>
    </source>
</evidence>
<dbReference type="GO" id="GO:0016491">
    <property type="term" value="F:oxidoreductase activity"/>
    <property type="evidence" value="ECO:0007669"/>
    <property type="project" value="UniProtKB-KW"/>
</dbReference>
<evidence type="ECO:0000256" key="3">
    <source>
        <dbReference type="ARBA" id="ARBA00023002"/>
    </source>
</evidence>
<evidence type="ECO:0000313" key="4">
    <source>
        <dbReference type="EMBL" id="CAF9934121.1"/>
    </source>
</evidence>
<dbReference type="SUPFAM" id="SSF51735">
    <property type="entry name" value="NAD(P)-binding Rossmann-fold domains"/>
    <property type="match status" value="1"/>
</dbReference>
<comment type="similarity">
    <text evidence="1">Belongs to the short-chain dehydrogenases/reductases (SDR) family.</text>
</comment>
<dbReference type="EMBL" id="CAJPDS010000072">
    <property type="protein sequence ID" value="CAF9934121.1"/>
    <property type="molecule type" value="Genomic_DNA"/>
</dbReference>
<dbReference type="PRINTS" id="PR00081">
    <property type="entry name" value="GDHRDH"/>
</dbReference>
<dbReference type="AlphaFoldDB" id="A0A8H3FXL1"/>